<dbReference type="InterPro" id="IPR003594">
    <property type="entry name" value="HATPase_dom"/>
</dbReference>
<accession>A0ABU2NIL6</accession>
<keyword evidence="6" id="KW-1185">Reference proteome</keyword>
<keyword evidence="1" id="KW-0723">Serine/threonine-protein kinase</keyword>
<dbReference type="InterPro" id="IPR050267">
    <property type="entry name" value="Anti-sigma-factor_SerPK"/>
</dbReference>
<feature type="region of interest" description="Disordered" evidence="2">
    <location>
        <begin position="210"/>
        <end position="250"/>
    </location>
</feature>
<evidence type="ECO:0000256" key="1">
    <source>
        <dbReference type="ARBA" id="ARBA00022527"/>
    </source>
</evidence>
<gene>
    <name evidence="5" type="ORF">RM445_30425</name>
</gene>
<organism evidence="5 6">
    <name type="scientific">Pseudonocardia charpentierae</name>
    <dbReference type="NCBI Taxonomy" id="3075545"/>
    <lineage>
        <taxon>Bacteria</taxon>
        <taxon>Bacillati</taxon>
        <taxon>Actinomycetota</taxon>
        <taxon>Actinomycetes</taxon>
        <taxon>Pseudonocardiales</taxon>
        <taxon>Pseudonocardiaceae</taxon>
        <taxon>Pseudonocardia</taxon>
    </lineage>
</organism>
<dbReference type="Proteomes" id="UP001183202">
    <property type="component" value="Unassembled WGS sequence"/>
</dbReference>
<reference evidence="6" key="1">
    <citation type="submission" date="2023-07" db="EMBL/GenBank/DDBJ databases">
        <title>30 novel species of actinomycetes from the DSMZ collection.</title>
        <authorList>
            <person name="Nouioui I."/>
        </authorList>
    </citation>
    <scope>NUCLEOTIDE SEQUENCE [LARGE SCALE GENOMIC DNA]</scope>
    <source>
        <strain evidence="6">DSM 45834</strain>
    </source>
</reference>
<dbReference type="Gene3D" id="3.30.565.10">
    <property type="entry name" value="Histidine kinase-like ATPase, C-terminal domain"/>
    <property type="match status" value="1"/>
</dbReference>
<keyword evidence="1" id="KW-0418">Kinase</keyword>
<name>A0ABU2NIL6_9PSEU</name>
<evidence type="ECO:0000256" key="2">
    <source>
        <dbReference type="SAM" id="MobiDB-lite"/>
    </source>
</evidence>
<feature type="region of interest" description="Disordered" evidence="2">
    <location>
        <begin position="175"/>
        <end position="195"/>
    </location>
</feature>
<dbReference type="Pfam" id="PF14417">
    <property type="entry name" value="MEDS"/>
    <property type="match status" value="1"/>
</dbReference>
<dbReference type="RefSeq" id="WP_311560324.1">
    <property type="nucleotide sequence ID" value="NZ_JAVREJ010000046.1"/>
</dbReference>
<dbReference type="PANTHER" id="PTHR35526:SF3">
    <property type="entry name" value="ANTI-SIGMA-F FACTOR RSBW"/>
    <property type="match status" value="1"/>
</dbReference>
<evidence type="ECO:0000259" key="4">
    <source>
        <dbReference type="Pfam" id="PF14417"/>
    </source>
</evidence>
<proteinExistence type="predicted"/>
<dbReference type="EMBL" id="JAVREJ010000046">
    <property type="protein sequence ID" value="MDT0353812.1"/>
    <property type="molecule type" value="Genomic_DNA"/>
</dbReference>
<comment type="caution">
    <text evidence="5">The sequence shown here is derived from an EMBL/GenBank/DDBJ whole genome shotgun (WGS) entry which is preliminary data.</text>
</comment>
<evidence type="ECO:0000313" key="6">
    <source>
        <dbReference type="Proteomes" id="UP001183202"/>
    </source>
</evidence>
<protein>
    <submittedName>
        <fullName evidence="5">MEDS domain-containing protein</fullName>
    </submittedName>
</protein>
<dbReference type="PANTHER" id="PTHR35526">
    <property type="entry name" value="ANTI-SIGMA-F FACTOR RSBW-RELATED"/>
    <property type="match status" value="1"/>
</dbReference>
<dbReference type="Pfam" id="PF13581">
    <property type="entry name" value="HATPase_c_2"/>
    <property type="match status" value="1"/>
</dbReference>
<dbReference type="CDD" id="cd16936">
    <property type="entry name" value="HATPase_RsbW-like"/>
    <property type="match status" value="1"/>
</dbReference>
<evidence type="ECO:0000313" key="5">
    <source>
        <dbReference type="EMBL" id="MDT0353812.1"/>
    </source>
</evidence>
<sequence length="356" mass="37836">MAIGAPTDRPGYLHEAVLYDSDEEFLGVVVPFLQEGVAAGEPCLVALGASTTRLVRAAVRDTTGLTFLDDRYDRPASVIRSNRDLFAAHVADGASRIRVASEVPHPGVGAPWDGWARYEAAVNHAYAEFPLWGLCAYDTRITPGSVLDDVARTHPHLATADGRGVNPRYQDPTEFLARRPPSRGDPVETASPPVVDLIDPTPATARGAVHAASTARPDTFRSDPTAPGIFQADAPQADTPQRETPKLGPTDIDSLVLGVSEAVTNALIHGRPPVRFRLWLTPDRIVATVTDRGDGPSDPFAGLLPVSTTCPGGLGLWLTHQLCSHVTLDTTDHGFTIRLVVGTPQPGRSGHAADTA</sequence>
<feature type="domain" description="Histidine kinase/HSP90-like ATPase" evidence="3">
    <location>
        <begin position="246"/>
        <end position="340"/>
    </location>
</feature>
<keyword evidence="1" id="KW-0808">Transferase</keyword>
<feature type="domain" description="MEDS" evidence="4">
    <location>
        <begin position="14"/>
        <end position="155"/>
    </location>
</feature>
<dbReference type="InterPro" id="IPR036890">
    <property type="entry name" value="HATPase_C_sf"/>
</dbReference>
<dbReference type="SUPFAM" id="SSF55874">
    <property type="entry name" value="ATPase domain of HSP90 chaperone/DNA topoisomerase II/histidine kinase"/>
    <property type="match status" value="1"/>
</dbReference>
<evidence type="ECO:0000259" key="3">
    <source>
        <dbReference type="Pfam" id="PF13581"/>
    </source>
</evidence>
<dbReference type="InterPro" id="IPR025847">
    <property type="entry name" value="MEDS_domain"/>
</dbReference>